<proteinExistence type="predicted"/>
<dbReference type="InterPro" id="IPR015943">
    <property type="entry name" value="WD40/YVTN_repeat-like_dom_sf"/>
</dbReference>
<dbReference type="PANTHER" id="PTHR42754:SF1">
    <property type="entry name" value="LIPOPROTEIN"/>
    <property type="match status" value="1"/>
</dbReference>
<accession>A0A7Z7LEJ0</accession>
<evidence type="ECO:0000313" key="2">
    <source>
        <dbReference type="EMBL" id="SSC12401.1"/>
    </source>
</evidence>
<feature type="chain" id="PRO_5030932895" description="WD40 repeat domain-containing protein" evidence="1">
    <location>
        <begin position="20"/>
        <end position="363"/>
    </location>
</feature>
<keyword evidence="3" id="KW-1185">Reference proteome</keyword>
<dbReference type="AlphaFoldDB" id="A0A7Z7LEJ0"/>
<reference evidence="2 3" key="1">
    <citation type="submission" date="2017-01" db="EMBL/GenBank/DDBJ databases">
        <authorList>
            <person name="Erauso G."/>
        </authorList>
    </citation>
    <scope>NUCLEOTIDE SEQUENCE [LARGE SCALE GENOMIC DNA]</scope>
    <source>
        <strain evidence="2">MESINF1</strain>
    </source>
</reference>
<evidence type="ECO:0008006" key="4">
    <source>
        <dbReference type="Google" id="ProtNLM"/>
    </source>
</evidence>
<dbReference type="Proteomes" id="UP000250796">
    <property type="component" value="Chromosome MESINF"/>
</dbReference>
<sequence>MKRLALATLIVFFSSMAAAFYGSFGGERSEELLDVIRVSDTFIAVGFSEHYEEPYIETLAIKLDLDGGVLWTKEFGSMGDDLGRCVVAIDDNHYFLVSRTESAGNAKLLIAMINGEGDLIWQKNHGKNSDYSPWSVINTGDGFVVAGQCATDRNYFQASLLKIETSGKIVWEKDFGKNDFDAAIDVILLSDGKLLVTGYSWVEDHQYLWLAKLDSTGRLIWQKLLGKKDGLHLEGRGLAEVENGYLVAGVASDFSGSAYIAKVDPSGELLNEVFLDDKFPAVLALAKDNESYVALLSFVTVAEEGFGLVRINEDGEIIQEKVFKVGSFEPHSFARLDSGKFLVVGTRSNDSKGRQAYWTSAEF</sequence>
<dbReference type="Gene3D" id="2.130.10.10">
    <property type="entry name" value="YVTN repeat-like/Quinoprotein amine dehydrogenase"/>
    <property type="match status" value="1"/>
</dbReference>
<dbReference type="EMBL" id="LS974202">
    <property type="protein sequence ID" value="SSC12401.1"/>
    <property type="molecule type" value="Genomic_DNA"/>
</dbReference>
<name>A0A7Z7LEJ0_9BACT</name>
<gene>
    <name evidence="2" type="ORF">MESINF_0952</name>
</gene>
<dbReference type="SUPFAM" id="SSF63829">
    <property type="entry name" value="Calcium-dependent phosphotriesterase"/>
    <property type="match status" value="1"/>
</dbReference>
<dbReference type="KEGG" id="minf:MESINF_0952"/>
<feature type="signal peptide" evidence="1">
    <location>
        <begin position="1"/>
        <end position="19"/>
    </location>
</feature>
<protein>
    <recommendedName>
        <fullName evidence="4">WD40 repeat domain-containing protein</fullName>
    </recommendedName>
</protein>
<dbReference type="PANTHER" id="PTHR42754">
    <property type="entry name" value="ENDOGLUCANASE"/>
    <property type="match status" value="1"/>
</dbReference>
<keyword evidence="1" id="KW-0732">Signal</keyword>
<organism evidence="2 3">
    <name type="scientific">Mesotoga infera</name>
    <dbReference type="NCBI Taxonomy" id="1236046"/>
    <lineage>
        <taxon>Bacteria</taxon>
        <taxon>Thermotogati</taxon>
        <taxon>Thermotogota</taxon>
        <taxon>Thermotogae</taxon>
        <taxon>Kosmotogales</taxon>
        <taxon>Kosmotogaceae</taxon>
        <taxon>Mesotoga</taxon>
    </lineage>
</organism>
<evidence type="ECO:0000256" key="1">
    <source>
        <dbReference type="SAM" id="SignalP"/>
    </source>
</evidence>
<evidence type="ECO:0000313" key="3">
    <source>
        <dbReference type="Proteomes" id="UP000250796"/>
    </source>
</evidence>
<dbReference type="RefSeq" id="WP_169698735.1">
    <property type="nucleotide sequence ID" value="NZ_LS974202.1"/>
</dbReference>